<dbReference type="OrthoDB" id="4053327at2"/>
<sequence length="211" mass="22543">MGRGFVSVCVVAAVLGTAATGCTTAQGAADAERPGRLVNTRTCLERYGHPDPAPPGYRTALSRESLIRYDNARAACQGGRILSRAELAELKRAEDALTVACRERSTTGDGRKRSTAGAATECRTRAQERLYGDAATWTRVNALLDALPAPTAPPDARTASARAEALRYAWDVTLAPYQAELRLRTRMRLAALDEARKLNGLPGTGSRSTGR</sequence>
<dbReference type="PROSITE" id="PS51257">
    <property type="entry name" value="PROKAR_LIPOPROTEIN"/>
    <property type="match status" value="1"/>
</dbReference>
<gene>
    <name evidence="1" type="ORF">SAMN05421806_111143</name>
</gene>
<accession>A0A1G9EFS8</accession>
<reference evidence="1 2" key="1">
    <citation type="submission" date="2016-10" db="EMBL/GenBank/DDBJ databases">
        <authorList>
            <person name="de Groot N.N."/>
        </authorList>
    </citation>
    <scope>NUCLEOTIDE SEQUENCE [LARGE SCALE GENOMIC DNA]</scope>
    <source>
        <strain evidence="1 2">CGMCC 4.5727</strain>
    </source>
</reference>
<dbReference type="STRING" id="417292.SAMN05421806_111143"/>
<evidence type="ECO:0000313" key="2">
    <source>
        <dbReference type="Proteomes" id="UP000199155"/>
    </source>
</evidence>
<organism evidence="1 2">
    <name type="scientific">Streptomyces indicus</name>
    <dbReference type="NCBI Taxonomy" id="417292"/>
    <lineage>
        <taxon>Bacteria</taxon>
        <taxon>Bacillati</taxon>
        <taxon>Actinomycetota</taxon>
        <taxon>Actinomycetes</taxon>
        <taxon>Kitasatosporales</taxon>
        <taxon>Streptomycetaceae</taxon>
        <taxon>Streptomyces</taxon>
    </lineage>
</organism>
<evidence type="ECO:0000313" key="1">
    <source>
        <dbReference type="EMBL" id="SDK75002.1"/>
    </source>
</evidence>
<name>A0A1G9EFS8_9ACTN</name>
<keyword evidence="2" id="KW-1185">Reference proteome</keyword>
<proteinExistence type="predicted"/>
<dbReference type="AlphaFoldDB" id="A0A1G9EFS8"/>
<evidence type="ECO:0008006" key="3">
    <source>
        <dbReference type="Google" id="ProtNLM"/>
    </source>
</evidence>
<dbReference type="EMBL" id="FNFF01000011">
    <property type="protein sequence ID" value="SDK75002.1"/>
    <property type="molecule type" value="Genomic_DNA"/>
</dbReference>
<dbReference type="Proteomes" id="UP000199155">
    <property type="component" value="Unassembled WGS sequence"/>
</dbReference>
<dbReference type="RefSeq" id="WP_143041381.1">
    <property type="nucleotide sequence ID" value="NZ_FNFF01000011.1"/>
</dbReference>
<protein>
    <recommendedName>
        <fullName evidence="3">Lipoprotein</fullName>
    </recommendedName>
</protein>